<feature type="transmembrane region" description="Helical" evidence="8">
    <location>
        <begin position="326"/>
        <end position="344"/>
    </location>
</feature>
<evidence type="ECO:0000313" key="10">
    <source>
        <dbReference type="Proteomes" id="UP000253772"/>
    </source>
</evidence>
<dbReference type="NCBIfam" id="TIGR00801">
    <property type="entry name" value="ncs2"/>
    <property type="match status" value="1"/>
</dbReference>
<comment type="similarity">
    <text evidence="2">Belongs to the nucleobase:cation symporter-2 (NCS2) (TC 2.A.40) family.</text>
</comment>
<dbReference type="Proteomes" id="UP000253772">
    <property type="component" value="Chromosome c1"/>
</dbReference>
<keyword evidence="4 8" id="KW-0812">Transmembrane</keyword>
<protein>
    <submittedName>
        <fullName evidence="9">Pyrimidine utilization transport protein G</fullName>
    </submittedName>
</protein>
<feature type="transmembrane region" description="Helical" evidence="8">
    <location>
        <begin position="244"/>
        <end position="264"/>
    </location>
</feature>
<dbReference type="InterPro" id="IPR006043">
    <property type="entry name" value="NCS2"/>
</dbReference>
<evidence type="ECO:0000256" key="1">
    <source>
        <dbReference type="ARBA" id="ARBA00004141"/>
    </source>
</evidence>
<sequence>MRNATAGSGRRAVQSDKTIEQDQPTGVPGVDRAATEKGENNMANGQDNAGEEGFFPKWRLKTEGVIGPDERLPAGQTLLAGIQHVVAMFGSTAIAPILMGFHPNIAILFSGIGTLLFFLFVRGRVPSYLGSSFAFIAVVIAATGYAGSGPNPNIPLALGGIIAAGALYTVIGLVVQAVGYGWVEKLMPPVVTGAIVAAIGLNLAPVAVKAVSAAPLDTWVGLLTVLAVGLIAVRAPGMLGRLPVLLGGLAGYLAYYIATNLMGLGKAIDFSGVAAANWFGMPEFTAPVFQANAMLLIAPVAIVLVAENLGHIKAIGVMTGRNLDPYIGRAFIGDGVATMLSAAGGGTGVTTYAENMGVMAVTKIYSTLIFVVAAAVAILLGFSPKFGALILTIPGPVIGGLTIVVFGLISATAGRIWVQNHVDFSSSRNLITVGATLTVAAGDLTLKLGGLTLGGIGTATFGAILLYHLLGKGRTQEQGLTH</sequence>
<feature type="region of interest" description="Disordered" evidence="7">
    <location>
        <begin position="1"/>
        <end position="52"/>
    </location>
</feature>
<evidence type="ECO:0000256" key="8">
    <source>
        <dbReference type="SAM" id="Phobius"/>
    </source>
</evidence>
<name>A0A482IP37_9BURK</name>
<keyword evidence="6 8" id="KW-0472">Membrane</keyword>
<reference evidence="9 10" key="1">
    <citation type="submission" date="2019-03" db="EMBL/GenBank/DDBJ databases">
        <title>Comparative insights into the high quality Complete genome sequence of highly metal resistant Cupriavidus metallidurans strain BS1 isolated from a gold-copper mine.</title>
        <authorList>
            <person name="Mazhar H.S."/>
            <person name="Rensing C."/>
        </authorList>
    </citation>
    <scope>NUCLEOTIDE SEQUENCE [LARGE SCALE GENOMIC DNA]</scope>
    <source>
        <strain evidence="9 10">BS1</strain>
    </source>
</reference>
<keyword evidence="3" id="KW-0813">Transport</keyword>
<evidence type="ECO:0000256" key="4">
    <source>
        <dbReference type="ARBA" id="ARBA00022692"/>
    </source>
</evidence>
<dbReference type="AlphaFoldDB" id="A0A482IP37"/>
<dbReference type="EMBL" id="CP037900">
    <property type="protein sequence ID" value="QBP08909.1"/>
    <property type="molecule type" value="Genomic_DNA"/>
</dbReference>
<dbReference type="OrthoDB" id="9779092at2"/>
<feature type="transmembrane region" description="Helical" evidence="8">
    <location>
        <begin position="448"/>
        <end position="470"/>
    </location>
</feature>
<feature type="transmembrane region" description="Helical" evidence="8">
    <location>
        <begin position="128"/>
        <end position="148"/>
    </location>
</feature>
<evidence type="ECO:0000256" key="7">
    <source>
        <dbReference type="SAM" id="MobiDB-lite"/>
    </source>
</evidence>
<feature type="transmembrane region" description="Helical" evidence="8">
    <location>
        <begin position="105"/>
        <end position="121"/>
    </location>
</feature>
<comment type="subcellular location">
    <subcellularLocation>
        <location evidence="1">Membrane</location>
        <topology evidence="1">Multi-pass membrane protein</topology>
    </subcellularLocation>
</comment>
<evidence type="ECO:0000256" key="2">
    <source>
        <dbReference type="ARBA" id="ARBA00008821"/>
    </source>
</evidence>
<evidence type="ECO:0000256" key="5">
    <source>
        <dbReference type="ARBA" id="ARBA00022989"/>
    </source>
</evidence>
<organism evidence="9 10">
    <name type="scientific">Cupriavidus metallidurans</name>
    <dbReference type="NCBI Taxonomy" id="119219"/>
    <lineage>
        <taxon>Bacteria</taxon>
        <taxon>Pseudomonadati</taxon>
        <taxon>Pseudomonadota</taxon>
        <taxon>Betaproteobacteria</taxon>
        <taxon>Burkholderiales</taxon>
        <taxon>Burkholderiaceae</taxon>
        <taxon>Cupriavidus</taxon>
    </lineage>
</organism>
<feature type="transmembrane region" description="Helical" evidence="8">
    <location>
        <begin position="154"/>
        <end position="174"/>
    </location>
</feature>
<dbReference type="Pfam" id="PF00860">
    <property type="entry name" value="Xan_ur_permease"/>
    <property type="match status" value="1"/>
</dbReference>
<accession>A0A482IP37</accession>
<keyword evidence="5 8" id="KW-1133">Transmembrane helix</keyword>
<dbReference type="PANTHER" id="PTHR11119">
    <property type="entry name" value="XANTHINE-URACIL / VITAMIN C PERMEASE FAMILY MEMBER"/>
    <property type="match status" value="1"/>
</dbReference>
<feature type="transmembrane region" description="Helical" evidence="8">
    <location>
        <begin position="284"/>
        <end position="306"/>
    </location>
</feature>
<feature type="transmembrane region" description="Helical" evidence="8">
    <location>
        <begin position="364"/>
        <end position="382"/>
    </location>
</feature>
<dbReference type="GO" id="GO:0015205">
    <property type="term" value="F:nucleobase transmembrane transporter activity"/>
    <property type="evidence" value="ECO:0007669"/>
    <property type="project" value="UniProtKB-ARBA"/>
</dbReference>
<proteinExistence type="inferred from homology"/>
<feature type="transmembrane region" description="Helical" evidence="8">
    <location>
        <begin position="389"/>
        <end position="418"/>
    </location>
</feature>
<dbReference type="InterPro" id="IPR006042">
    <property type="entry name" value="Xan_ur_permease"/>
</dbReference>
<evidence type="ECO:0000256" key="3">
    <source>
        <dbReference type="ARBA" id="ARBA00022448"/>
    </source>
</evidence>
<feature type="transmembrane region" description="Helical" evidence="8">
    <location>
        <begin position="219"/>
        <end position="237"/>
    </location>
</feature>
<feature type="transmembrane region" description="Helical" evidence="8">
    <location>
        <begin position="186"/>
        <end position="207"/>
    </location>
</feature>
<dbReference type="PROSITE" id="PS01116">
    <property type="entry name" value="XANTH_URACIL_PERMASE"/>
    <property type="match status" value="1"/>
</dbReference>
<gene>
    <name evidence="9" type="ORF">DDF84_003655</name>
</gene>
<dbReference type="GO" id="GO:0005886">
    <property type="term" value="C:plasma membrane"/>
    <property type="evidence" value="ECO:0007669"/>
    <property type="project" value="UniProtKB-ARBA"/>
</dbReference>
<evidence type="ECO:0000313" key="9">
    <source>
        <dbReference type="EMBL" id="QBP08909.1"/>
    </source>
</evidence>
<evidence type="ECO:0000256" key="6">
    <source>
        <dbReference type="ARBA" id="ARBA00023136"/>
    </source>
</evidence>